<accession>A0AA86MC38</accession>
<dbReference type="CDD" id="cd07185">
    <property type="entry name" value="OmpA_C-like"/>
    <property type="match status" value="1"/>
</dbReference>
<sequence length="457" mass="49536">MSKHDPFASLGGERTIIKPRLGKPASAAIDSLDNLLGPGPQHITHGQFSEAESVQAQARLDHTLEQLKESPSASRNVLLAQASPLLRMVCAMASEAHITSTKALSACWAKGLLELDRTLEHAGRAQAERISMRYVLCTFMDERAANTPWGGSGNWAAHSLLLQFFSETWGGEKVFALIQKMMQSPTENRDLLEVMAVILSLGFKGKYQVESGGDVALRQLRSRLFQLVQTNPLDPMNPLHPAFWKSRAPTPAKRLNHIPLWLPMCALSALSSLIFLGLYFDMNTQSDQAFANIAETSFPPPQFPQAQAAPVVSAVGLGLPQQLREEIAVGLLTLKQAGNKSTVILVGDGLFESGSADINQKAIPLVEKVARELALHPGQITVTGYTDNQPIRSIRFPSNWQLSSERAENMGQRIAVFLPNTAIATEGAGAANPIAPNNTAAGRALNRRVEIALVHAQ</sequence>
<dbReference type="Gene3D" id="3.30.1330.60">
    <property type="entry name" value="OmpA-like domain"/>
    <property type="match status" value="1"/>
</dbReference>
<dbReference type="GO" id="GO:0016020">
    <property type="term" value="C:membrane"/>
    <property type="evidence" value="ECO:0007669"/>
    <property type="project" value="UniProtKB-UniRule"/>
</dbReference>
<dbReference type="RefSeq" id="WP_130557475.1">
    <property type="nucleotide sequence ID" value="NZ_AP028947.1"/>
</dbReference>
<feature type="domain" description="OmpA-like" evidence="3">
    <location>
        <begin position="338"/>
        <end position="457"/>
    </location>
</feature>
<dbReference type="PANTHER" id="PTHR30329:SF19">
    <property type="entry name" value="OUTER MEMBRANE PROTEIN, OMPA FAMILY"/>
    <property type="match status" value="1"/>
</dbReference>
<evidence type="ECO:0000256" key="2">
    <source>
        <dbReference type="SAM" id="Phobius"/>
    </source>
</evidence>
<reference evidence="4 5" key="1">
    <citation type="submission" date="2023-10" db="EMBL/GenBank/DDBJ databases">
        <title>Complete Genome Sequence of Limnobacter thiooxidans CS-K2T, Isolated from freshwater lake sediments in Bavaria, Germany.</title>
        <authorList>
            <person name="Naruki M."/>
            <person name="Watanabe A."/>
            <person name="Warashina T."/>
            <person name="Morita T."/>
            <person name="Arakawa K."/>
        </authorList>
    </citation>
    <scope>NUCLEOTIDE SEQUENCE [LARGE SCALE GENOMIC DNA]</scope>
    <source>
        <strain evidence="4 5">CS-K2</strain>
    </source>
</reference>
<protein>
    <submittedName>
        <fullName evidence="4">DotU family type VI secretion system protein</fullName>
    </submittedName>
</protein>
<dbReference type="InterPro" id="IPR050330">
    <property type="entry name" value="Bact_OuterMem_StrucFunc"/>
</dbReference>
<dbReference type="InterPro" id="IPR038522">
    <property type="entry name" value="T4/T6SS_DotU_sf"/>
</dbReference>
<keyword evidence="2" id="KW-0812">Transmembrane</keyword>
<gene>
    <name evidence="4" type="ORF">RGQ30_29490</name>
</gene>
<evidence type="ECO:0000313" key="4">
    <source>
        <dbReference type="EMBL" id="BET27448.1"/>
    </source>
</evidence>
<dbReference type="Pfam" id="PF09850">
    <property type="entry name" value="DotU"/>
    <property type="match status" value="1"/>
</dbReference>
<keyword evidence="1 2" id="KW-0472">Membrane</keyword>
<dbReference type="PANTHER" id="PTHR30329">
    <property type="entry name" value="STATOR ELEMENT OF FLAGELLAR MOTOR COMPLEX"/>
    <property type="match status" value="1"/>
</dbReference>
<organism evidence="4 5">
    <name type="scientific">Limnobacter thiooxidans</name>
    <dbReference type="NCBI Taxonomy" id="131080"/>
    <lineage>
        <taxon>Bacteria</taxon>
        <taxon>Pseudomonadati</taxon>
        <taxon>Pseudomonadota</taxon>
        <taxon>Betaproteobacteria</taxon>
        <taxon>Burkholderiales</taxon>
        <taxon>Burkholderiaceae</taxon>
        <taxon>Limnobacter</taxon>
    </lineage>
</organism>
<name>A0AA86MC38_9BURK</name>
<dbReference type="Gene3D" id="1.25.40.590">
    <property type="entry name" value="Type IV / VI secretion system, DotU"/>
    <property type="match status" value="1"/>
</dbReference>
<evidence type="ECO:0000259" key="3">
    <source>
        <dbReference type="PROSITE" id="PS51123"/>
    </source>
</evidence>
<evidence type="ECO:0000256" key="1">
    <source>
        <dbReference type="PROSITE-ProRule" id="PRU00473"/>
    </source>
</evidence>
<dbReference type="NCBIfam" id="TIGR03349">
    <property type="entry name" value="IV_VI_DotU"/>
    <property type="match status" value="1"/>
</dbReference>
<feature type="transmembrane region" description="Helical" evidence="2">
    <location>
        <begin position="260"/>
        <end position="280"/>
    </location>
</feature>
<dbReference type="InterPro" id="IPR017733">
    <property type="entry name" value="OmpA-like_dom_proteobacteria"/>
</dbReference>
<dbReference type="SUPFAM" id="SSF103088">
    <property type="entry name" value="OmpA-like"/>
    <property type="match status" value="1"/>
</dbReference>
<dbReference type="EMBL" id="AP028947">
    <property type="protein sequence ID" value="BET27448.1"/>
    <property type="molecule type" value="Genomic_DNA"/>
</dbReference>
<dbReference type="InterPro" id="IPR036737">
    <property type="entry name" value="OmpA-like_sf"/>
</dbReference>
<dbReference type="PROSITE" id="PS51123">
    <property type="entry name" value="OMPA_2"/>
    <property type="match status" value="1"/>
</dbReference>
<dbReference type="InterPro" id="IPR006665">
    <property type="entry name" value="OmpA-like"/>
</dbReference>
<keyword evidence="2" id="KW-1133">Transmembrane helix</keyword>
<evidence type="ECO:0000313" key="5">
    <source>
        <dbReference type="Proteomes" id="UP001329151"/>
    </source>
</evidence>
<dbReference type="Proteomes" id="UP001329151">
    <property type="component" value="Chromosome"/>
</dbReference>
<keyword evidence="5" id="KW-1185">Reference proteome</keyword>
<dbReference type="NCBIfam" id="TIGR03350">
    <property type="entry name" value="type_VI_ompA"/>
    <property type="match status" value="1"/>
</dbReference>
<proteinExistence type="predicted"/>
<dbReference type="AlphaFoldDB" id="A0AA86MC38"/>
<dbReference type="Pfam" id="PF00691">
    <property type="entry name" value="OmpA"/>
    <property type="match status" value="1"/>
</dbReference>
<dbReference type="InterPro" id="IPR017732">
    <property type="entry name" value="T4/T6SS_DotU"/>
</dbReference>
<dbReference type="NCBIfam" id="NF038228">
    <property type="entry name" value="IcmH_DotU_IVB"/>
    <property type="match status" value="1"/>
</dbReference>
<dbReference type="KEGG" id="lto:RGQ30_29490"/>